<feature type="compositionally biased region" description="Basic and acidic residues" evidence="4">
    <location>
        <begin position="254"/>
        <end position="263"/>
    </location>
</feature>
<evidence type="ECO:0000313" key="5">
    <source>
        <dbReference type="EMBL" id="OJT06246.1"/>
    </source>
</evidence>
<dbReference type="GO" id="GO:0032259">
    <property type="term" value="P:methylation"/>
    <property type="evidence" value="ECO:0007669"/>
    <property type="project" value="UniProtKB-KW"/>
</dbReference>
<dbReference type="CDD" id="cd02440">
    <property type="entry name" value="AdoMet_MTases"/>
    <property type="match status" value="1"/>
</dbReference>
<accession>A0A1M2VFB2</accession>
<dbReference type="Gene3D" id="3.40.50.150">
    <property type="entry name" value="Vaccinia Virus protein VP39"/>
    <property type="match status" value="1"/>
</dbReference>
<evidence type="ECO:0000256" key="1">
    <source>
        <dbReference type="ARBA" id="ARBA00022603"/>
    </source>
</evidence>
<reference evidence="5 6" key="1">
    <citation type="submission" date="2016-10" db="EMBL/GenBank/DDBJ databases">
        <title>Genome sequence of the basidiomycete white-rot fungus Trametes pubescens.</title>
        <authorList>
            <person name="Makela M.R."/>
            <person name="Granchi Z."/>
            <person name="Peng M."/>
            <person name="De Vries R.P."/>
            <person name="Grigoriev I."/>
            <person name="Riley R."/>
            <person name="Hilden K."/>
        </authorList>
    </citation>
    <scope>NUCLEOTIDE SEQUENCE [LARGE SCALE GENOMIC DNA]</scope>
    <source>
        <strain evidence="5 6">FBCC735</strain>
    </source>
</reference>
<dbReference type="PANTHER" id="PTHR43464:SF19">
    <property type="entry name" value="UBIQUINONE BIOSYNTHESIS O-METHYLTRANSFERASE, MITOCHONDRIAL"/>
    <property type="match status" value="1"/>
</dbReference>
<proteinExistence type="predicted"/>
<dbReference type="GO" id="GO:0008168">
    <property type="term" value="F:methyltransferase activity"/>
    <property type="evidence" value="ECO:0007669"/>
    <property type="project" value="UniProtKB-KW"/>
</dbReference>
<evidence type="ECO:0000313" key="6">
    <source>
        <dbReference type="Proteomes" id="UP000184267"/>
    </source>
</evidence>
<gene>
    <name evidence="5" type="ORF">TRAPUB_2927</name>
</gene>
<protein>
    <recommendedName>
        <fullName evidence="7">S-adenosyl-L-methionine-dependent methyltransferase</fullName>
    </recommendedName>
</protein>
<dbReference type="Proteomes" id="UP000184267">
    <property type="component" value="Unassembled WGS sequence"/>
</dbReference>
<evidence type="ECO:0000256" key="3">
    <source>
        <dbReference type="ARBA" id="ARBA00022691"/>
    </source>
</evidence>
<evidence type="ECO:0008006" key="7">
    <source>
        <dbReference type="Google" id="ProtNLM"/>
    </source>
</evidence>
<organism evidence="5 6">
    <name type="scientific">Trametes pubescens</name>
    <name type="common">White-rot fungus</name>
    <dbReference type="NCBI Taxonomy" id="154538"/>
    <lineage>
        <taxon>Eukaryota</taxon>
        <taxon>Fungi</taxon>
        <taxon>Dikarya</taxon>
        <taxon>Basidiomycota</taxon>
        <taxon>Agaricomycotina</taxon>
        <taxon>Agaricomycetes</taxon>
        <taxon>Polyporales</taxon>
        <taxon>Polyporaceae</taxon>
        <taxon>Trametes</taxon>
    </lineage>
</organism>
<dbReference type="AlphaFoldDB" id="A0A1M2VFB2"/>
<comment type="caution">
    <text evidence="5">The sequence shown here is derived from an EMBL/GenBank/DDBJ whole genome shotgun (WGS) entry which is preliminary data.</text>
</comment>
<dbReference type="EMBL" id="MNAD01001337">
    <property type="protein sequence ID" value="OJT06246.1"/>
    <property type="molecule type" value="Genomic_DNA"/>
</dbReference>
<feature type="region of interest" description="Disordered" evidence="4">
    <location>
        <begin position="243"/>
        <end position="269"/>
    </location>
</feature>
<dbReference type="OMA" id="PFLVCEG"/>
<dbReference type="STRING" id="154538.A0A1M2VFB2"/>
<keyword evidence="6" id="KW-1185">Reference proteome</keyword>
<evidence type="ECO:0000256" key="2">
    <source>
        <dbReference type="ARBA" id="ARBA00022679"/>
    </source>
</evidence>
<dbReference type="Pfam" id="PF13489">
    <property type="entry name" value="Methyltransf_23"/>
    <property type="match status" value="1"/>
</dbReference>
<name>A0A1M2VFB2_TRAPU</name>
<sequence>MAEPIPTHAHAHEHRHHDFAEANKAFFDQHAHELHRPDALKLRQKTVAVMQRAYPALFDEDRTEVLDYACGVARACRRDAGLLSQALCPHVKSIVGVDISQASVDAYNAQASNQGLEPEEMRAVCAELKGASGELDDAKFDLVVCSASYHHFPSIADTTRVLAHFLKPGGSLLVADIKAAPDGRELFKQTHHHIVPHKHGLAEEAVRGAFEGAGLMEFELADAFKATMSATGEETQLFVARGSRESRQACMDTPESRTRDDIPIRGTAK</sequence>
<keyword evidence="2" id="KW-0808">Transferase</keyword>
<keyword evidence="1" id="KW-0489">Methyltransferase</keyword>
<dbReference type="PANTHER" id="PTHR43464">
    <property type="entry name" value="METHYLTRANSFERASE"/>
    <property type="match status" value="1"/>
</dbReference>
<dbReference type="InterPro" id="IPR029063">
    <property type="entry name" value="SAM-dependent_MTases_sf"/>
</dbReference>
<dbReference type="SUPFAM" id="SSF53335">
    <property type="entry name" value="S-adenosyl-L-methionine-dependent methyltransferases"/>
    <property type="match status" value="1"/>
</dbReference>
<keyword evidence="3" id="KW-0949">S-adenosyl-L-methionine</keyword>
<dbReference type="OrthoDB" id="3647at2759"/>
<evidence type="ECO:0000256" key="4">
    <source>
        <dbReference type="SAM" id="MobiDB-lite"/>
    </source>
</evidence>